<sequence>MSESNLFSTINWAGTELNNRMVLAPLTRGRAGPDRVPNTIMGDYYTQRASGGLLISEATSISPEGNGWVDAPGIYTDEMVAGWRSITDRVHKAGSKMILQMWHTGRASHSDFHNGELPLSASAVAISDGSEIHTSTGKKAFEVPKAMTAEDIKRTVEDYRQAAVNAKEAGFDGIEVHAANGYLINQFLDSRSNQRDDDYGGSLENRYRFFAEVLQAVLTVWPAQNVGVRLSPNGVFNDMGADDYRETYMFVATRLNELKLGYLHVMDGLAFGFHERGEPMTLKDFRHVFDGMLIGNCGYDKDTAEQRIADGDADMIAFGRPWITNPDLPVRFKHNYPLAPFDDPSQWYGGGREGYSDHPDYQAESGKNDVAAIS</sequence>
<name>A0ABT5L665_9ALTE</name>
<evidence type="ECO:0000313" key="4">
    <source>
        <dbReference type="Proteomes" id="UP001218788"/>
    </source>
</evidence>
<organism evidence="3 4">
    <name type="scientific">Alteromonas gilva</name>
    <dbReference type="NCBI Taxonomy" id="2987522"/>
    <lineage>
        <taxon>Bacteria</taxon>
        <taxon>Pseudomonadati</taxon>
        <taxon>Pseudomonadota</taxon>
        <taxon>Gammaproteobacteria</taxon>
        <taxon>Alteromonadales</taxon>
        <taxon>Alteromonadaceae</taxon>
        <taxon>Alteromonas/Salinimonas group</taxon>
        <taxon>Alteromonas</taxon>
    </lineage>
</organism>
<protein>
    <submittedName>
        <fullName evidence="3">Alkene reductase</fullName>
    </submittedName>
</protein>
<dbReference type="Pfam" id="PF00724">
    <property type="entry name" value="Oxidored_FMN"/>
    <property type="match status" value="1"/>
</dbReference>
<dbReference type="InterPro" id="IPR013785">
    <property type="entry name" value="Aldolase_TIM"/>
</dbReference>
<keyword evidence="4" id="KW-1185">Reference proteome</keyword>
<comment type="caution">
    <text evidence="3">The sequence shown here is derived from an EMBL/GenBank/DDBJ whole genome shotgun (WGS) entry which is preliminary data.</text>
</comment>
<feature type="domain" description="NADH:flavin oxidoreductase/NADH oxidase N-terminal" evidence="2">
    <location>
        <begin position="6"/>
        <end position="337"/>
    </location>
</feature>
<dbReference type="RefSeq" id="WP_273642369.1">
    <property type="nucleotide sequence ID" value="NZ_JAQQXP010000003.1"/>
</dbReference>
<dbReference type="EMBL" id="JAQQXP010000003">
    <property type="protein sequence ID" value="MDC8832542.1"/>
    <property type="molecule type" value="Genomic_DNA"/>
</dbReference>
<dbReference type="PANTHER" id="PTHR22893">
    <property type="entry name" value="NADH OXIDOREDUCTASE-RELATED"/>
    <property type="match status" value="1"/>
</dbReference>
<reference evidence="3 4" key="1">
    <citation type="submission" date="2022-10" db="EMBL/GenBank/DDBJ databases">
        <title>Alteromonas sp. chi3 Genome sequencing.</title>
        <authorList>
            <person name="Park S."/>
        </authorList>
    </citation>
    <scope>NUCLEOTIDE SEQUENCE [LARGE SCALE GENOMIC DNA]</scope>
    <source>
        <strain evidence="4">chi3</strain>
    </source>
</reference>
<proteinExistence type="predicted"/>
<dbReference type="InterPro" id="IPR045247">
    <property type="entry name" value="Oye-like"/>
</dbReference>
<gene>
    <name evidence="3" type="ORF">OIK42_17450</name>
</gene>
<evidence type="ECO:0000256" key="1">
    <source>
        <dbReference type="SAM" id="MobiDB-lite"/>
    </source>
</evidence>
<evidence type="ECO:0000259" key="2">
    <source>
        <dbReference type="Pfam" id="PF00724"/>
    </source>
</evidence>
<dbReference type="SUPFAM" id="SSF51395">
    <property type="entry name" value="FMN-linked oxidoreductases"/>
    <property type="match status" value="1"/>
</dbReference>
<dbReference type="PANTHER" id="PTHR22893:SF91">
    <property type="entry name" value="NADPH DEHYDROGENASE 2-RELATED"/>
    <property type="match status" value="1"/>
</dbReference>
<dbReference type="InterPro" id="IPR001155">
    <property type="entry name" value="OxRdtase_FMN_N"/>
</dbReference>
<dbReference type="Proteomes" id="UP001218788">
    <property type="component" value="Unassembled WGS sequence"/>
</dbReference>
<dbReference type="CDD" id="cd02933">
    <property type="entry name" value="OYE_like_FMN"/>
    <property type="match status" value="1"/>
</dbReference>
<accession>A0ABT5L665</accession>
<dbReference type="Gene3D" id="3.20.20.70">
    <property type="entry name" value="Aldolase class I"/>
    <property type="match status" value="1"/>
</dbReference>
<feature type="region of interest" description="Disordered" evidence="1">
    <location>
        <begin position="349"/>
        <end position="374"/>
    </location>
</feature>
<evidence type="ECO:0000313" key="3">
    <source>
        <dbReference type="EMBL" id="MDC8832542.1"/>
    </source>
</evidence>